<accession>A0A1L5F9B4</accession>
<dbReference type="RefSeq" id="WP_073539230.1">
    <property type="nucleotide sequence ID" value="NZ_CP018335.1"/>
</dbReference>
<evidence type="ECO:0000256" key="6">
    <source>
        <dbReference type="ARBA" id="ARBA00022741"/>
    </source>
</evidence>
<reference evidence="14 15" key="1">
    <citation type="submission" date="2016-12" db="EMBL/GenBank/DDBJ databases">
        <title>Complete genome sequence of Clostridium kluyveri JZZ isolated from the pit mud of a Chinese flavor liquor-making factory.</title>
        <authorList>
            <person name="Wang Y."/>
        </authorList>
    </citation>
    <scope>NUCLEOTIDE SEQUENCE [LARGE SCALE GENOMIC DNA]</scope>
    <source>
        <strain evidence="14 15">JZZ</strain>
    </source>
</reference>
<keyword evidence="9" id="KW-0143">Chaperone</keyword>
<dbReference type="FunFam" id="3.90.640.10:FF:000003">
    <property type="entry name" value="Molecular chaperone DnaK"/>
    <property type="match status" value="1"/>
</dbReference>
<dbReference type="EMBL" id="CP018335">
    <property type="protein sequence ID" value="APM39611.1"/>
    <property type="molecule type" value="Genomic_DNA"/>
</dbReference>
<dbReference type="Pfam" id="PF00012">
    <property type="entry name" value="HSP70"/>
    <property type="match status" value="1"/>
</dbReference>
<dbReference type="GO" id="GO:0140662">
    <property type="term" value="F:ATP-dependent protein folding chaperone"/>
    <property type="evidence" value="ECO:0007669"/>
    <property type="project" value="InterPro"/>
</dbReference>
<comment type="function">
    <text evidence="1">Acts as a chaperone.</text>
</comment>
<keyword evidence="5" id="KW-0597">Phosphoprotein</keyword>
<evidence type="ECO:0000256" key="12">
    <source>
        <dbReference type="ARBA" id="ARBA00033103"/>
    </source>
</evidence>
<dbReference type="InterPro" id="IPR018181">
    <property type="entry name" value="Heat_shock_70_CS"/>
</dbReference>
<organism evidence="14 15">
    <name type="scientific">Clostridium kluyveri</name>
    <dbReference type="NCBI Taxonomy" id="1534"/>
    <lineage>
        <taxon>Bacteria</taxon>
        <taxon>Bacillati</taxon>
        <taxon>Bacillota</taxon>
        <taxon>Clostridia</taxon>
        <taxon>Eubacteriales</taxon>
        <taxon>Clostridiaceae</taxon>
        <taxon>Clostridium</taxon>
    </lineage>
</organism>
<dbReference type="AlphaFoldDB" id="A0A1L5F9B4"/>
<dbReference type="GO" id="GO:0005524">
    <property type="term" value="F:ATP binding"/>
    <property type="evidence" value="ECO:0007669"/>
    <property type="project" value="UniProtKB-KW"/>
</dbReference>
<evidence type="ECO:0000256" key="11">
    <source>
        <dbReference type="ARBA" id="ARBA00030945"/>
    </source>
</evidence>
<keyword evidence="7 13" id="KW-0067">ATP-binding</keyword>
<dbReference type="SUPFAM" id="SSF53067">
    <property type="entry name" value="Actin-like ATPase domain"/>
    <property type="match status" value="2"/>
</dbReference>
<dbReference type="InterPro" id="IPR029047">
    <property type="entry name" value="HSP70_peptide-bd_sf"/>
</dbReference>
<evidence type="ECO:0000256" key="13">
    <source>
        <dbReference type="RuleBase" id="RU003322"/>
    </source>
</evidence>
<dbReference type="PROSITE" id="PS00297">
    <property type="entry name" value="HSP70_1"/>
    <property type="match status" value="1"/>
</dbReference>
<dbReference type="InterPro" id="IPR013126">
    <property type="entry name" value="Hsp_70_fam"/>
</dbReference>
<evidence type="ECO:0000256" key="10">
    <source>
        <dbReference type="ARBA" id="ARBA00030019"/>
    </source>
</evidence>
<evidence type="ECO:0000256" key="7">
    <source>
        <dbReference type="ARBA" id="ARBA00022840"/>
    </source>
</evidence>
<dbReference type="SUPFAM" id="SSF100920">
    <property type="entry name" value="Heat shock protein 70kD (HSP70), peptide-binding domain"/>
    <property type="match status" value="1"/>
</dbReference>
<keyword evidence="8" id="KW-0346">Stress response</keyword>
<evidence type="ECO:0000313" key="14">
    <source>
        <dbReference type="EMBL" id="APM39611.1"/>
    </source>
</evidence>
<evidence type="ECO:0000256" key="1">
    <source>
        <dbReference type="ARBA" id="ARBA00002290"/>
    </source>
</evidence>
<keyword evidence="6 13" id="KW-0547">Nucleotide-binding</keyword>
<sequence length="530" mass="59185">MGIVETKSSYVLGIDLGTSTSIASVYTKGKSRIIKIDGKEYIPSVVSFLDSETIIVGAQAKGRAIIDSENTIESIKRHMGEDGYTVKVFDEEYTPQQISAEIIQKIVEAAMNSEDFDSMGKLKYAVICVPANFTDNAKRATMEAAEIAGLEVLYLLEEPVAAAIRYGFNSSKDQNILVYDLGGGTFDVCILKAETQEEGNANYEILAKEGINKLGGDDFDRKLMELINEKFQDECGMDLLDTQKDQGVSRKKLKEAMQKLKEAAEMTKIELSEADACNVMIPNIIQNEKGEWLNVDVEIEREEFNDRIENLIYKTEDTVKKALENARLTIDDIDKIILVGGSTLVPIIKEKIKEMFGVEPYSNFNPITIVAEGAAVFGATMSVPSDCIDNYEEKPEGDININQIVTHNLGIMISGMRFSKLIEKGTEIPEEGSVIEEKEYSTQFENQTELNIIIYQCDEDIEYINEKNEDDTDKAVCIGEFKLKNIPKAVKGKEKITVQFEVNEENMIRIKATCASNNESNEITLKVDRI</sequence>
<evidence type="ECO:0000313" key="15">
    <source>
        <dbReference type="Proteomes" id="UP000184604"/>
    </source>
</evidence>
<gene>
    <name evidence="14" type="ORF">BS101_13115</name>
</gene>
<dbReference type="Gene3D" id="2.60.34.10">
    <property type="entry name" value="Substrate Binding Domain Of DNAk, Chain A, domain 1"/>
    <property type="match status" value="1"/>
</dbReference>
<dbReference type="CDD" id="cd24029">
    <property type="entry name" value="ASKHA_NBD_HSP70_DnaK_HscA_HscC"/>
    <property type="match status" value="1"/>
</dbReference>
<protein>
    <recommendedName>
        <fullName evidence="3">Chaperone protein DnaK</fullName>
    </recommendedName>
    <alternativeName>
        <fullName evidence="4">Chaperone protein dnaK</fullName>
    </alternativeName>
    <alternativeName>
        <fullName evidence="12">HSP70</fullName>
    </alternativeName>
    <alternativeName>
        <fullName evidence="11">Heat shock 70 kDa protein</fullName>
    </alternativeName>
    <alternativeName>
        <fullName evidence="10">Heat shock protein 70</fullName>
    </alternativeName>
</protein>
<dbReference type="Proteomes" id="UP000184604">
    <property type="component" value="Chromosome"/>
</dbReference>
<name>A0A1L5F9B4_CLOKL</name>
<dbReference type="Gene3D" id="3.90.640.10">
    <property type="entry name" value="Actin, Chain A, domain 4"/>
    <property type="match status" value="1"/>
</dbReference>
<evidence type="ECO:0000256" key="8">
    <source>
        <dbReference type="ARBA" id="ARBA00023016"/>
    </source>
</evidence>
<dbReference type="PANTHER" id="PTHR19375">
    <property type="entry name" value="HEAT SHOCK PROTEIN 70KDA"/>
    <property type="match status" value="1"/>
</dbReference>
<dbReference type="Gene3D" id="3.30.420.40">
    <property type="match status" value="2"/>
</dbReference>
<evidence type="ECO:0000256" key="3">
    <source>
        <dbReference type="ARBA" id="ARBA00014415"/>
    </source>
</evidence>
<comment type="similarity">
    <text evidence="2 13">Belongs to the heat shock protein 70 family.</text>
</comment>
<evidence type="ECO:0000256" key="5">
    <source>
        <dbReference type="ARBA" id="ARBA00022553"/>
    </source>
</evidence>
<evidence type="ECO:0000256" key="2">
    <source>
        <dbReference type="ARBA" id="ARBA00007381"/>
    </source>
</evidence>
<dbReference type="OrthoDB" id="2754516at2"/>
<proteinExistence type="inferred from homology"/>
<evidence type="ECO:0000256" key="9">
    <source>
        <dbReference type="ARBA" id="ARBA00023186"/>
    </source>
</evidence>
<evidence type="ECO:0000256" key="4">
    <source>
        <dbReference type="ARBA" id="ARBA00017249"/>
    </source>
</evidence>
<dbReference type="InterPro" id="IPR043129">
    <property type="entry name" value="ATPase_NBD"/>
</dbReference>
<dbReference type="PRINTS" id="PR00301">
    <property type="entry name" value="HEATSHOCK70"/>
</dbReference>
<dbReference type="FunFam" id="3.30.420.40:FF:000545">
    <property type="entry name" value="Endoplasmic reticulum chaperone BiP"/>
    <property type="match status" value="1"/>
</dbReference>